<dbReference type="InterPro" id="IPR023090">
    <property type="entry name" value="UPF0702_alpha/beta_dom_sf"/>
</dbReference>
<keyword evidence="4 7" id="KW-0812">Transmembrane</keyword>
<name>A0ABS7GBU7_9BACT</name>
<dbReference type="PANTHER" id="PTHR34582">
    <property type="entry name" value="UPF0702 TRANSMEMBRANE PROTEIN YCAP"/>
    <property type="match status" value="1"/>
</dbReference>
<evidence type="ECO:0000256" key="5">
    <source>
        <dbReference type="ARBA" id="ARBA00022989"/>
    </source>
</evidence>
<evidence type="ECO:0000256" key="7">
    <source>
        <dbReference type="SAM" id="Phobius"/>
    </source>
</evidence>
<dbReference type="Proteomes" id="UP000812961">
    <property type="component" value="Unassembled WGS sequence"/>
</dbReference>
<feature type="domain" description="YetF C-terminal" evidence="8">
    <location>
        <begin position="96"/>
        <end position="167"/>
    </location>
</feature>
<evidence type="ECO:0000259" key="8">
    <source>
        <dbReference type="Pfam" id="PF04239"/>
    </source>
</evidence>
<feature type="transmembrane region" description="Helical" evidence="7">
    <location>
        <begin position="48"/>
        <end position="67"/>
    </location>
</feature>
<keyword evidence="10" id="KW-1185">Reference proteome</keyword>
<evidence type="ECO:0000256" key="6">
    <source>
        <dbReference type="ARBA" id="ARBA00023136"/>
    </source>
</evidence>
<dbReference type="Pfam" id="PF04239">
    <property type="entry name" value="DUF421"/>
    <property type="match status" value="1"/>
</dbReference>
<dbReference type="Gene3D" id="3.30.240.20">
    <property type="entry name" value="bsu07140 like domains"/>
    <property type="match status" value="1"/>
</dbReference>
<keyword evidence="3" id="KW-1003">Cell membrane</keyword>
<evidence type="ECO:0000313" key="9">
    <source>
        <dbReference type="EMBL" id="MBW8684735.1"/>
    </source>
</evidence>
<comment type="subcellular location">
    <subcellularLocation>
        <location evidence="1">Cell membrane</location>
        <topology evidence="1">Multi-pass membrane protein</topology>
    </subcellularLocation>
</comment>
<feature type="transmembrane region" description="Helical" evidence="7">
    <location>
        <begin position="15"/>
        <end position="36"/>
    </location>
</feature>
<gene>
    <name evidence="9" type="ORF">K1Y79_10380</name>
</gene>
<protein>
    <submittedName>
        <fullName evidence="9">DUF421 domain-containing protein</fullName>
    </submittedName>
</protein>
<feature type="transmembrane region" description="Helical" evidence="7">
    <location>
        <begin position="73"/>
        <end position="90"/>
    </location>
</feature>
<sequence>MAFDLDEIFIKDLDISFAFEIGMRTILMFAFVLLLLRLSGKKGVRQLSIFEVAIIIALGSAAGDPMFDKESAILPSLLVFGFILLFYRIITYIASKSEKFESVLEGNAIYIIEDGMFTLHKGEHTFAKDEFFAEMRVQGIEHTGQVKTAILETNGQISFFFYEDDDVKPGLPVLPKPYSKKSREITEPGLYACTSCAHVQQLKAPGDCDRCNEDEWVKSEDSKRIR</sequence>
<evidence type="ECO:0000313" key="10">
    <source>
        <dbReference type="Proteomes" id="UP000812961"/>
    </source>
</evidence>
<evidence type="ECO:0000256" key="4">
    <source>
        <dbReference type="ARBA" id="ARBA00022692"/>
    </source>
</evidence>
<dbReference type="EMBL" id="JAICCF010000002">
    <property type="protein sequence ID" value="MBW8684735.1"/>
    <property type="molecule type" value="Genomic_DNA"/>
</dbReference>
<comment type="similarity">
    <text evidence="2">Belongs to the UPF0702 family.</text>
</comment>
<evidence type="ECO:0000256" key="3">
    <source>
        <dbReference type="ARBA" id="ARBA00022475"/>
    </source>
</evidence>
<dbReference type="PANTHER" id="PTHR34582:SF6">
    <property type="entry name" value="UPF0702 TRANSMEMBRANE PROTEIN YCAP"/>
    <property type="match status" value="1"/>
</dbReference>
<dbReference type="RefSeq" id="WP_220249948.1">
    <property type="nucleotide sequence ID" value="NZ_JAICCF010000002.1"/>
</dbReference>
<keyword evidence="5 7" id="KW-1133">Transmembrane helix</keyword>
<organism evidence="9 10">
    <name type="scientific">Chitinophaga rhizophila</name>
    <dbReference type="NCBI Taxonomy" id="2866212"/>
    <lineage>
        <taxon>Bacteria</taxon>
        <taxon>Pseudomonadati</taxon>
        <taxon>Bacteroidota</taxon>
        <taxon>Chitinophagia</taxon>
        <taxon>Chitinophagales</taxon>
        <taxon>Chitinophagaceae</taxon>
        <taxon>Chitinophaga</taxon>
    </lineage>
</organism>
<reference evidence="9 10" key="1">
    <citation type="submission" date="2021-08" db="EMBL/GenBank/DDBJ databases">
        <title>The genome sequence of Chitinophaga sp. B61.</title>
        <authorList>
            <person name="Zhang X."/>
        </authorList>
    </citation>
    <scope>NUCLEOTIDE SEQUENCE [LARGE SCALE GENOMIC DNA]</scope>
    <source>
        <strain evidence="9 10">B61</strain>
    </source>
</reference>
<evidence type="ECO:0000256" key="2">
    <source>
        <dbReference type="ARBA" id="ARBA00006448"/>
    </source>
</evidence>
<evidence type="ECO:0000256" key="1">
    <source>
        <dbReference type="ARBA" id="ARBA00004651"/>
    </source>
</evidence>
<proteinExistence type="inferred from homology"/>
<keyword evidence="6 7" id="KW-0472">Membrane</keyword>
<dbReference type="InterPro" id="IPR007353">
    <property type="entry name" value="DUF421"/>
</dbReference>
<comment type="caution">
    <text evidence="9">The sequence shown here is derived from an EMBL/GenBank/DDBJ whole genome shotgun (WGS) entry which is preliminary data.</text>
</comment>
<accession>A0ABS7GBU7</accession>